<evidence type="ECO:0000256" key="1">
    <source>
        <dbReference type="ARBA" id="ARBA00004474"/>
    </source>
</evidence>
<keyword evidence="6" id="KW-1133">Transmembrane helix</keyword>
<evidence type="ECO:0000256" key="5">
    <source>
        <dbReference type="SAM" id="MobiDB-lite"/>
    </source>
</evidence>
<comment type="similarity">
    <text evidence="2">Belongs to the ycf33 family.</text>
</comment>
<comment type="subcellular location">
    <subcellularLocation>
        <location evidence="1">Plastid</location>
    </subcellularLocation>
</comment>
<keyword evidence="6" id="KW-0812">Transmembrane</keyword>
<dbReference type="InterPro" id="IPR008470">
    <property type="entry name" value="Uncharacterised_Ycf33"/>
</dbReference>
<evidence type="ECO:0000313" key="8">
    <source>
        <dbReference type="RefSeq" id="XP_071922609.1"/>
    </source>
</evidence>
<dbReference type="RefSeq" id="XP_071922609.1">
    <property type="nucleotide sequence ID" value="XM_072066508.1"/>
</dbReference>
<feature type="transmembrane region" description="Helical" evidence="6">
    <location>
        <begin position="129"/>
        <end position="149"/>
    </location>
</feature>
<evidence type="ECO:0000256" key="2">
    <source>
        <dbReference type="ARBA" id="ARBA00010985"/>
    </source>
</evidence>
<dbReference type="PANTHER" id="PTHR36049:SF3">
    <property type="match status" value="1"/>
</dbReference>
<keyword evidence="4" id="KW-0934">Plastid</keyword>
<name>A0ABM4VSU9_COFAR</name>
<evidence type="ECO:0000256" key="3">
    <source>
        <dbReference type="ARBA" id="ARBA00021584"/>
    </source>
</evidence>
<evidence type="ECO:0000256" key="4">
    <source>
        <dbReference type="ARBA" id="ARBA00022640"/>
    </source>
</evidence>
<reference evidence="8" key="1">
    <citation type="submission" date="2025-08" db="UniProtKB">
        <authorList>
            <consortium name="RefSeq"/>
        </authorList>
    </citation>
    <scope>IDENTIFICATION</scope>
    <source>
        <tissue evidence="8">Leaves</tissue>
    </source>
</reference>
<dbReference type="Pfam" id="PF05421">
    <property type="entry name" value="DUF751"/>
    <property type="match status" value="1"/>
</dbReference>
<keyword evidence="7" id="KW-1185">Reference proteome</keyword>
<dbReference type="GeneID" id="140014874"/>
<feature type="region of interest" description="Disordered" evidence="5">
    <location>
        <begin position="40"/>
        <end position="60"/>
    </location>
</feature>
<proteinExistence type="inferred from homology"/>
<evidence type="ECO:0000256" key="6">
    <source>
        <dbReference type="SAM" id="Phobius"/>
    </source>
</evidence>
<feature type="transmembrane region" description="Helical" evidence="6">
    <location>
        <begin position="82"/>
        <end position="103"/>
    </location>
</feature>
<evidence type="ECO:0000313" key="7">
    <source>
        <dbReference type="Proteomes" id="UP001652660"/>
    </source>
</evidence>
<gene>
    <name evidence="8" type="primary">LOC140014874</name>
</gene>
<sequence>MMTTIRSSLIHTNPRTAIFLIPINTKQHLSYPRSTFSSPVSSTLKATESLPGQKVTKHPSKIKPLSSSELLETKSRDEFPKVASHLVLLGAVTVGVALIVMGFDDDHKALAFGPEGPLVEEFWENMRRYALYALTVSTGFAYTVFQPILELLRNPVSAVLVLAIFGGSIYIVTQVLSAMRDVKELGFLIADRYNGFAANPRCNTTTY</sequence>
<protein>
    <recommendedName>
        <fullName evidence="3">Uncharacterized protein ycf33</fullName>
    </recommendedName>
</protein>
<keyword evidence="6" id="KW-0472">Membrane</keyword>
<feature type="transmembrane region" description="Helical" evidence="6">
    <location>
        <begin position="155"/>
        <end position="173"/>
    </location>
</feature>
<dbReference type="Proteomes" id="UP001652660">
    <property type="component" value="Chromosome 9e"/>
</dbReference>
<accession>A0ABM4VSU9</accession>
<organism evidence="7 8">
    <name type="scientific">Coffea arabica</name>
    <name type="common">Arabian coffee</name>
    <dbReference type="NCBI Taxonomy" id="13443"/>
    <lineage>
        <taxon>Eukaryota</taxon>
        <taxon>Viridiplantae</taxon>
        <taxon>Streptophyta</taxon>
        <taxon>Embryophyta</taxon>
        <taxon>Tracheophyta</taxon>
        <taxon>Spermatophyta</taxon>
        <taxon>Magnoliopsida</taxon>
        <taxon>eudicotyledons</taxon>
        <taxon>Gunneridae</taxon>
        <taxon>Pentapetalae</taxon>
        <taxon>asterids</taxon>
        <taxon>lamiids</taxon>
        <taxon>Gentianales</taxon>
        <taxon>Rubiaceae</taxon>
        <taxon>Ixoroideae</taxon>
        <taxon>Gardenieae complex</taxon>
        <taxon>Bertiereae - Coffeeae clade</taxon>
        <taxon>Coffeeae</taxon>
        <taxon>Coffea</taxon>
    </lineage>
</organism>
<dbReference type="PANTHER" id="PTHR36049">
    <property type="entry name" value="TRANSMEMBRANE PROTEIN"/>
    <property type="match status" value="1"/>
</dbReference>